<evidence type="ECO:0000256" key="2">
    <source>
        <dbReference type="ARBA" id="ARBA00022723"/>
    </source>
</evidence>
<dbReference type="EMBL" id="RQXV01000009">
    <property type="protein sequence ID" value="RRC98067.1"/>
    <property type="molecule type" value="Genomic_DNA"/>
</dbReference>
<protein>
    <submittedName>
        <fullName evidence="5">Hemerythrin domain-containing protein</fullName>
    </submittedName>
</protein>
<dbReference type="AlphaFoldDB" id="A0A3P1SLT6"/>
<dbReference type="InterPro" id="IPR035938">
    <property type="entry name" value="Hemerythrin-like_sf"/>
</dbReference>
<dbReference type="RefSeq" id="WP_124927162.1">
    <property type="nucleotide sequence ID" value="NZ_BMOH01000003.1"/>
</dbReference>
<proteinExistence type="inferred from homology"/>
<accession>A0A3P1SLT6</accession>
<dbReference type="Pfam" id="PF01814">
    <property type="entry name" value="Hemerythrin"/>
    <property type="match status" value="1"/>
</dbReference>
<dbReference type="OrthoDB" id="9793254at2"/>
<keyword evidence="6" id="KW-1185">Reference proteome</keyword>
<dbReference type="SUPFAM" id="SSF47188">
    <property type="entry name" value="Hemerythrin-like"/>
    <property type="match status" value="1"/>
</dbReference>
<feature type="domain" description="Hemerythrin-like" evidence="4">
    <location>
        <begin position="8"/>
        <end position="118"/>
    </location>
</feature>
<reference evidence="5 6" key="1">
    <citation type="submission" date="2018-11" db="EMBL/GenBank/DDBJ databases">
        <title>The draft genome sequence of Amphritea balenae JAMM 1525T.</title>
        <authorList>
            <person name="Fang Z."/>
            <person name="Zhang Y."/>
            <person name="Han X."/>
        </authorList>
    </citation>
    <scope>NUCLEOTIDE SEQUENCE [LARGE SCALE GENOMIC DNA]</scope>
    <source>
        <strain evidence="5 6">JAMM 1525</strain>
    </source>
</reference>
<comment type="similarity">
    <text evidence="1">Belongs to the hemerythrin family.</text>
</comment>
<name>A0A3P1SLT6_9GAMM</name>
<evidence type="ECO:0000313" key="6">
    <source>
        <dbReference type="Proteomes" id="UP000267535"/>
    </source>
</evidence>
<comment type="caution">
    <text evidence="5">The sequence shown here is derived from an EMBL/GenBank/DDBJ whole genome shotgun (WGS) entry which is preliminary data.</text>
</comment>
<evidence type="ECO:0000256" key="1">
    <source>
        <dbReference type="ARBA" id="ARBA00010587"/>
    </source>
</evidence>
<dbReference type="Proteomes" id="UP000267535">
    <property type="component" value="Unassembled WGS sequence"/>
</dbReference>
<organism evidence="5 6">
    <name type="scientific">Amphritea balenae</name>
    <dbReference type="NCBI Taxonomy" id="452629"/>
    <lineage>
        <taxon>Bacteria</taxon>
        <taxon>Pseudomonadati</taxon>
        <taxon>Pseudomonadota</taxon>
        <taxon>Gammaproteobacteria</taxon>
        <taxon>Oceanospirillales</taxon>
        <taxon>Oceanospirillaceae</taxon>
        <taxon>Amphritea</taxon>
    </lineage>
</organism>
<evidence type="ECO:0000259" key="4">
    <source>
        <dbReference type="Pfam" id="PF01814"/>
    </source>
</evidence>
<dbReference type="GO" id="GO:0046872">
    <property type="term" value="F:metal ion binding"/>
    <property type="evidence" value="ECO:0007669"/>
    <property type="project" value="UniProtKB-KW"/>
</dbReference>
<keyword evidence="3" id="KW-0408">Iron</keyword>
<gene>
    <name evidence="5" type="ORF">EHS89_15965</name>
</gene>
<keyword evidence="2" id="KW-0479">Metal-binding</keyword>
<sequence>MKRSEALKQLSREHHRALVLSKKLLRISSCDPAEGNREWSLLRVSLVKELLPHFEEEETLLKELGLSHTDHHLLNRFRSDHQQIRALLNTSDYMSAATLSERLKLHIRFEERELFNWLESEFGDEYLSRMIRGEHAQI</sequence>
<dbReference type="InterPro" id="IPR012312">
    <property type="entry name" value="Hemerythrin-like"/>
</dbReference>
<evidence type="ECO:0000313" key="5">
    <source>
        <dbReference type="EMBL" id="RRC98067.1"/>
    </source>
</evidence>
<evidence type="ECO:0000256" key="3">
    <source>
        <dbReference type="ARBA" id="ARBA00023004"/>
    </source>
</evidence>